<feature type="compositionally biased region" description="Acidic residues" evidence="3">
    <location>
        <begin position="698"/>
        <end position="709"/>
    </location>
</feature>
<feature type="compositionally biased region" description="Polar residues" evidence="3">
    <location>
        <begin position="727"/>
        <end position="736"/>
    </location>
</feature>
<dbReference type="Pfam" id="PF01576">
    <property type="entry name" value="Myosin_tail_1"/>
    <property type="match status" value="1"/>
</dbReference>
<feature type="region of interest" description="Disordered" evidence="3">
    <location>
        <begin position="692"/>
        <end position="736"/>
    </location>
</feature>
<keyword evidence="1 2" id="KW-0175">Coiled coil</keyword>
<dbReference type="PANTHER" id="PTHR46349">
    <property type="entry name" value="CINGULIN-LIKE PROTEIN 1-RELATED"/>
    <property type="match status" value="1"/>
</dbReference>
<dbReference type="Proteomes" id="UP000694558">
    <property type="component" value="Chromosome 5"/>
</dbReference>
<dbReference type="GeneTree" id="ENSGT00940000154489"/>
<proteinExistence type="predicted"/>
<feature type="compositionally biased region" description="Low complexity" evidence="3">
    <location>
        <begin position="716"/>
        <end position="726"/>
    </location>
</feature>
<dbReference type="GO" id="GO:0005923">
    <property type="term" value="C:bicellular tight junction"/>
    <property type="evidence" value="ECO:0007669"/>
    <property type="project" value="TreeGrafter"/>
</dbReference>
<protein>
    <submittedName>
        <fullName evidence="5">Cingulin like 1</fullName>
    </submittedName>
</protein>
<dbReference type="Gene3D" id="1.10.287.1490">
    <property type="match status" value="1"/>
</dbReference>
<evidence type="ECO:0000259" key="4">
    <source>
        <dbReference type="Pfam" id="PF01576"/>
    </source>
</evidence>
<feature type="domain" description="Myosin tail" evidence="4">
    <location>
        <begin position="351"/>
        <end position="684"/>
    </location>
</feature>
<gene>
    <name evidence="5" type="primary">CGNL1</name>
</gene>
<name>A0A8D3C0H4_SCOMX</name>
<feature type="coiled-coil region" evidence="2">
    <location>
        <begin position="109"/>
        <end position="691"/>
    </location>
</feature>
<dbReference type="InterPro" id="IPR002928">
    <property type="entry name" value="Myosin_tail"/>
</dbReference>
<dbReference type="Ensembl" id="ENSSMAT00000064879.1">
    <property type="protein sequence ID" value="ENSSMAP00000040782.1"/>
    <property type="gene ID" value="ENSSMAG00000000414.2"/>
</dbReference>
<organism evidence="5 6">
    <name type="scientific">Scophthalmus maximus</name>
    <name type="common">Turbot</name>
    <name type="synonym">Psetta maxima</name>
    <dbReference type="NCBI Taxonomy" id="52904"/>
    <lineage>
        <taxon>Eukaryota</taxon>
        <taxon>Metazoa</taxon>
        <taxon>Chordata</taxon>
        <taxon>Craniata</taxon>
        <taxon>Vertebrata</taxon>
        <taxon>Euteleostomi</taxon>
        <taxon>Actinopterygii</taxon>
        <taxon>Neopterygii</taxon>
        <taxon>Teleostei</taxon>
        <taxon>Neoteleostei</taxon>
        <taxon>Acanthomorphata</taxon>
        <taxon>Carangaria</taxon>
        <taxon>Pleuronectiformes</taxon>
        <taxon>Pleuronectoidei</taxon>
        <taxon>Scophthalmidae</taxon>
        <taxon>Scophthalmus</taxon>
    </lineage>
</organism>
<dbReference type="GO" id="GO:0150105">
    <property type="term" value="P:protein localization to cell-cell junction"/>
    <property type="evidence" value="ECO:0007669"/>
    <property type="project" value="TreeGrafter"/>
</dbReference>
<evidence type="ECO:0000313" key="5">
    <source>
        <dbReference type="Ensembl" id="ENSSMAP00000040782.1"/>
    </source>
</evidence>
<evidence type="ECO:0000256" key="3">
    <source>
        <dbReference type="SAM" id="MobiDB-lite"/>
    </source>
</evidence>
<dbReference type="GO" id="GO:0016459">
    <property type="term" value="C:myosin complex"/>
    <property type="evidence" value="ECO:0007669"/>
    <property type="project" value="InterPro"/>
</dbReference>
<evidence type="ECO:0000313" key="6">
    <source>
        <dbReference type="Proteomes" id="UP000694558"/>
    </source>
</evidence>
<dbReference type="AlphaFoldDB" id="A0A8D3C0H4"/>
<dbReference type="PANTHER" id="PTHR46349:SF2">
    <property type="entry name" value="CINGULIN-LIKE PROTEIN 1"/>
    <property type="match status" value="1"/>
</dbReference>
<reference evidence="5" key="1">
    <citation type="submission" date="2023-05" db="EMBL/GenBank/DDBJ databases">
        <title>High-quality long-read genome of Scophthalmus maximus.</title>
        <authorList>
            <person name="Lien S."/>
            <person name="Martinez P."/>
        </authorList>
    </citation>
    <scope>NUCLEOTIDE SEQUENCE [LARGE SCALE GENOMIC DNA]</scope>
</reference>
<reference evidence="5" key="2">
    <citation type="submission" date="2025-08" db="UniProtKB">
        <authorList>
            <consortium name="Ensembl"/>
        </authorList>
    </citation>
    <scope>IDENTIFICATION</scope>
</reference>
<accession>A0A8D3C0H4</accession>
<sequence>MCERCTPSFALLRSLSFPLIQATPDLLKGQQELSQQTHEETAKQILFSYLKDGCNDNDETTKRKVNLVFEKIQTLKSRATASAQDDNKVRRCYIIINKNQADKRTAAGLKGLQQELERSAEECKRLKEKLSKTEAELQITVEELFQVKMEREQYQTEIRDLQDQLSEMHDELDSAKKSAADGEKDIIIADMMQLKVEMQEVLLAKEEQEELLRRRERELTALKGALKEEVAAHDQEVDKMREQYEKEISRLHAAVVREKAEVEAAKGAVEGQAGRLNQEADRLRRRAQELENEVAKLNRIIDEAKLQEKEQHFTTLHVERCGFLVCHRQYSILLQRNLTKLSSEHKELEERLQEERTQKEQFKNMKNDIEDERRLLDRTVDKLQKEMNDIVEASQSSTRELQEQIDIYKEKNRRELTELQRLLKERGQELDKYLLAAKTLQEEVQLEDLRQCQRERDEAELREKTLEKKLHDLEVEAETSAHTKDEKTRHIKLLEERISQLELDLDEEHQSGDQLIDRIDRGRVQVEQMRNELLQERASRQDLECDKMALERQNKDLKSRVAHLEGSQKSNKEGLVVQLEDRIQELEERLEGEERERANMQLVNRRLERKVKEMMMQVEEEHNSMQDQKDQLNLRLKALKRQMDEAEEEIDRLEHGKKKLQRDLDEQQEANEQLQSQLKALRSEIRRKSSSAPLLNTLDDDDDDDDISTDGETYFSSSSGYKRSSSQDNILSTYTL</sequence>
<evidence type="ECO:0000256" key="2">
    <source>
        <dbReference type="SAM" id="Coils"/>
    </source>
</evidence>
<evidence type="ECO:0000256" key="1">
    <source>
        <dbReference type="ARBA" id="ARBA00023054"/>
    </source>
</evidence>